<keyword evidence="4 5" id="KW-0472">Membrane</keyword>
<name>A0A1B9XZZ5_9FLAO</name>
<reference evidence="6 7" key="1">
    <citation type="submission" date="2016-06" db="EMBL/GenBank/DDBJ databases">
        <title>Draft Genome Sequence of Tenacibaculum soleae UCD-KL19.</title>
        <authorList>
            <person name="Eisen J.A."/>
            <person name="Coil D.A."/>
            <person name="Lujan K.M."/>
        </authorList>
    </citation>
    <scope>NUCLEOTIDE SEQUENCE [LARGE SCALE GENOMIC DNA]</scope>
    <source>
        <strain evidence="6 7">UCD-KL19</strain>
    </source>
</reference>
<feature type="transmembrane region" description="Helical" evidence="5">
    <location>
        <begin position="304"/>
        <end position="324"/>
    </location>
</feature>
<comment type="subcellular location">
    <subcellularLocation>
        <location evidence="1">Membrane</location>
        <topology evidence="1">Multi-pass membrane protein</topology>
    </subcellularLocation>
</comment>
<keyword evidence="7" id="KW-1185">Reference proteome</keyword>
<dbReference type="PANTHER" id="PTHR43424:SF1">
    <property type="entry name" value="LOCUS PUTATIVE PROTEIN 1-RELATED"/>
    <property type="match status" value="1"/>
</dbReference>
<feature type="transmembrane region" description="Helical" evidence="5">
    <location>
        <begin position="224"/>
        <end position="241"/>
    </location>
</feature>
<evidence type="ECO:0000313" key="6">
    <source>
        <dbReference type="EMBL" id="OCK43079.1"/>
    </source>
</evidence>
<dbReference type="Proteomes" id="UP000093186">
    <property type="component" value="Unassembled WGS sequence"/>
</dbReference>
<dbReference type="AlphaFoldDB" id="A0A1B9XZZ5"/>
<feature type="transmembrane region" description="Helical" evidence="5">
    <location>
        <begin position="20"/>
        <end position="44"/>
    </location>
</feature>
<dbReference type="InterPro" id="IPR002797">
    <property type="entry name" value="Polysacc_synth"/>
</dbReference>
<dbReference type="STRING" id="447689.BA195_09330"/>
<evidence type="ECO:0000256" key="1">
    <source>
        <dbReference type="ARBA" id="ARBA00004141"/>
    </source>
</evidence>
<dbReference type="Pfam" id="PF01943">
    <property type="entry name" value="Polysacc_synt"/>
    <property type="match status" value="1"/>
</dbReference>
<dbReference type="InterPro" id="IPR052556">
    <property type="entry name" value="PolySynth_Transporter"/>
</dbReference>
<feature type="transmembrane region" description="Helical" evidence="5">
    <location>
        <begin position="124"/>
        <end position="144"/>
    </location>
</feature>
<organism evidence="6 7">
    <name type="scientific">Tenacibaculum soleae</name>
    <dbReference type="NCBI Taxonomy" id="447689"/>
    <lineage>
        <taxon>Bacteria</taxon>
        <taxon>Pseudomonadati</taxon>
        <taxon>Bacteroidota</taxon>
        <taxon>Flavobacteriia</taxon>
        <taxon>Flavobacteriales</taxon>
        <taxon>Flavobacteriaceae</taxon>
        <taxon>Tenacibaculum</taxon>
    </lineage>
</organism>
<keyword evidence="3 5" id="KW-1133">Transmembrane helix</keyword>
<accession>A0A1B9XZZ5</accession>
<feature type="transmembrane region" description="Helical" evidence="5">
    <location>
        <begin position="184"/>
        <end position="204"/>
    </location>
</feature>
<dbReference type="GO" id="GO:0016020">
    <property type="term" value="C:membrane"/>
    <property type="evidence" value="ECO:0007669"/>
    <property type="project" value="UniProtKB-SubCell"/>
</dbReference>
<dbReference type="PANTHER" id="PTHR43424">
    <property type="entry name" value="LOCUS PUTATIVE PROTEIN 1-RELATED"/>
    <property type="match status" value="1"/>
</dbReference>
<gene>
    <name evidence="6" type="ORF">BA195_09330</name>
</gene>
<sequence>MLKKRLFSLLKLNSGAKKIIFNISWLFFDKILKMLFGVFVISMISRYLGPTQYGLLNYITALISLFIAFSALGLNGIVVRDLLIKEKEAPIILGTAFGLKLIGGIISFFFFLLLVYTLRPDDNVTISLSLVLGFMLIFKSADVIKFWYESQTASKYTVIVENSAFLIVGTVKLALIYFEASLKMFVLAILLESILVFIFFFLIYKKNKSSFFNWKFKRDKAKNLLRDSWPLIISSSAWIIYSKIDQVMIGQMMDDTAVGYYSAATRISDMVSFIPAMVAFSIIPSILKYRKKNNKLYMYKFQNIYNIVTSILFLLAIFITFFSEHIINFVFGAQYSQSANVLKIHFWTVILIGLAVVSGRYLINEGLQRITMYRHLTGVLINIPLNFILIPKIGIDGAAVSSLISLFCANYLLDYFNRDTKIIFKQKTKALFFTWGLNQLKNKKHEE</sequence>
<protein>
    <submittedName>
        <fullName evidence="6">Uncharacterized protein</fullName>
    </submittedName>
</protein>
<feature type="transmembrane region" description="Helical" evidence="5">
    <location>
        <begin position="56"/>
        <end position="79"/>
    </location>
</feature>
<evidence type="ECO:0000256" key="5">
    <source>
        <dbReference type="SAM" id="Phobius"/>
    </source>
</evidence>
<keyword evidence="2 5" id="KW-0812">Transmembrane</keyword>
<feature type="transmembrane region" description="Helical" evidence="5">
    <location>
        <begin position="261"/>
        <end position="283"/>
    </location>
</feature>
<evidence type="ECO:0000313" key="7">
    <source>
        <dbReference type="Proteomes" id="UP000093186"/>
    </source>
</evidence>
<dbReference type="CDD" id="cd13128">
    <property type="entry name" value="MATE_Wzx_like"/>
    <property type="match status" value="1"/>
</dbReference>
<evidence type="ECO:0000256" key="4">
    <source>
        <dbReference type="ARBA" id="ARBA00023136"/>
    </source>
</evidence>
<feature type="transmembrane region" description="Helical" evidence="5">
    <location>
        <begin position="91"/>
        <end position="118"/>
    </location>
</feature>
<dbReference type="EMBL" id="MAKX01000002">
    <property type="protein sequence ID" value="OCK43079.1"/>
    <property type="molecule type" value="Genomic_DNA"/>
</dbReference>
<proteinExistence type="predicted"/>
<evidence type="ECO:0000256" key="3">
    <source>
        <dbReference type="ARBA" id="ARBA00022989"/>
    </source>
</evidence>
<evidence type="ECO:0000256" key="2">
    <source>
        <dbReference type="ARBA" id="ARBA00022692"/>
    </source>
</evidence>
<feature type="transmembrane region" description="Helical" evidence="5">
    <location>
        <begin position="344"/>
        <end position="363"/>
    </location>
</feature>
<feature type="transmembrane region" description="Helical" evidence="5">
    <location>
        <begin position="156"/>
        <end position="178"/>
    </location>
</feature>
<dbReference type="OrthoDB" id="9770347at2"/>
<comment type="caution">
    <text evidence="6">The sequence shown here is derived from an EMBL/GenBank/DDBJ whole genome shotgun (WGS) entry which is preliminary data.</text>
</comment>